<reference evidence="7" key="2">
    <citation type="journal article" date="2021" name="Front. Microbiol.">
        <title>Comprehensive Comparative Genomics and Phenotyping of Methylobacterium Species.</title>
        <authorList>
            <person name="Alessa O."/>
            <person name="Ogura Y."/>
            <person name="Fujitani Y."/>
            <person name="Takami H."/>
            <person name="Hayashi T."/>
            <person name="Sahin N."/>
            <person name="Tani A."/>
        </authorList>
    </citation>
    <scope>NUCLEOTIDE SEQUENCE</scope>
    <source>
        <strain evidence="7">DSM 22415</strain>
    </source>
</reference>
<sequence>MNEFAAALGIFLAAHAIPASPHVRTRLVGLLGRGPYLAGYSVLSTGLLAWLVVAVRRADTVELWAAAPWQWHVTILVMPLALFLIVAGVLASNPLSVSLRPGDEPGPVCAVTRHPLLWGFLLWAVAHIPPNGDLTSAILFGALAAFAAIGMPLLDAKARRRLGRGRWEAMARRTSVLPFAALLGGRAPVRGVGRLIPPAAATGLLYAWFLLQGHALLIGPDPLATLRALG</sequence>
<name>A0A564G044_9HYPH</name>
<dbReference type="Proteomes" id="UP001055303">
    <property type="component" value="Unassembled WGS sequence"/>
</dbReference>
<evidence type="ECO:0000256" key="1">
    <source>
        <dbReference type="ARBA" id="ARBA00004141"/>
    </source>
</evidence>
<evidence type="ECO:0000259" key="6">
    <source>
        <dbReference type="Pfam" id="PF07298"/>
    </source>
</evidence>
<evidence type="ECO:0000256" key="2">
    <source>
        <dbReference type="ARBA" id="ARBA00022692"/>
    </source>
</evidence>
<reference evidence="8 9" key="1">
    <citation type="submission" date="2019-06" db="EMBL/GenBank/DDBJ databases">
        <authorList>
            <person name="Rodrigo-Torres L."/>
            <person name="Arahal R. D."/>
            <person name="Lucena T."/>
        </authorList>
    </citation>
    <scope>NUCLEOTIDE SEQUENCE [LARGE SCALE GENOMIC DNA]</scope>
    <source>
        <strain evidence="8 9">SW08-7</strain>
    </source>
</reference>
<keyword evidence="4 5" id="KW-0472">Membrane</keyword>
<dbReference type="EMBL" id="CABFVH010000024">
    <property type="protein sequence ID" value="VUF13785.1"/>
    <property type="molecule type" value="Genomic_DNA"/>
</dbReference>
<accession>A0A564G044</accession>
<dbReference type="EMBL" id="BPQI01000117">
    <property type="protein sequence ID" value="GJD57691.1"/>
    <property type="molecule type" value="Genomic_DNA"/>
</dbReference>
<evidence type="ECO:0000313" key="9">
    <source>
        <dbReference type="Proteomes" id="UP000401717"/>
    </source>
</evidence>
<comment type="subcellular location">
    <subcellularLocation>
        <location evidence="1">Membrane</location>
        <topology evidence="1">Multi-pass membrane protein</topology>
    </subcellularLocation>
</comment>
<feature type="transmembrane region" description="Helical" evidence="5">
    <location>
        <begin position="134"/>
        <end position="154"/>
    </location>
</feature>
<dbReference type="GO" id="GO:0016020">
    <property type="term" value="C:membrane"/>
    <property type="evidence" value="ECO:0007669"/>
    <property type="project" value="UniProtKB-SubCell"/>
</dbReference>
<evidence type="ECO:0000313" key="8">
    <source>
        <dbReference type="EMBL" id="VUF13785.1"/>
    </source>
</evidence>
<dbReference type="Pfam" id="PF07298">
    <property type="entry name" value="NnrU"/>
    <property type="match status" value="1"/>
</dbReference>
<keyword evidence="3 5" id="KW-1133">Transmembrane helix</keyword>
<feature type="domain" description="NnrU" evidence="6">
    <location>
        <begin position="4"/>
        <end position="222"/>
    </location>
</feature>
<feature type="transmembrane region" description="Helical" evidence="5">
    <location>
        <begin position="67"/>
        <end position="91"/>
    </location>
</feature>
<protein>
    <recommendedName>
        <fullName evidence="6">NnrU domain-containing protein</fullName>
    </recommendedName>
</protein>
<dbReference type="InterPro" id="IPR009915">
    <property type="entry name" value="NnrU_dom"/>
</dbReference>
<evidence type="ECO:0000256" key="4">
    <source>
        <dbReference type="ARBA" id="ARBA00023136"/>
    </source>
</evidence>
<evidence type="ECO:0000256" key="3">
    <source>
        <dbReference type="ARBA" id="ARBA00022989"/>
    </source>
</evidence>
<dbReference type="RefSeq" id="WP_144766021.1">
    <property type="nucleotide sequence ID" value="NZ_BPQI01000117.1"/>
</dbReference>
<dbReference type="Proteomes" id="UP000401717">
    <property type="component" value="Unassembled WGS sequence"/>
</dbReference>
<dbReference type="AlphaFoldDB" id="A0A564G044"/>
<evidence type="ECO:0000256" key="5">
    <source>
        <dbReference type="SAM" id="Phobius"/>
    </source>
</evidence>
<keyword evidence="10" id="KW-1185">Reference proteome</keyword>
<feature type="transmembrane region" description="Helical" evidence="5">
    <location>
        <begin position="35"/>
        <end position="55"/>
    </location>
</feature>
<proteinExistence type="predicted"/>
<organism evidence="8 9">
    <name type="scientific">Methylobacterium dankookense</name>
    <dbReference type="NCBI Taxonomy" id="560405"/>
    <lineage>
        <taxon>Bacteria</taxon>
        <taxon>Pseudomonadati</taxon>
        <taxon>Pseudomonadota</taxon>
        <taxon>Alphaproteobacteria</taxon>
        <taxon>Hyphomicrobiales</taxon>
        <taxon>Methylobacteriaceae</taxon>
        <taxon>Methylobacterium</taxon>
    </lineage>
</organism>
<dbReference type="OrthoDB" id="7828645at2"/>
<reference evidence="7" key="3">
    <citation type="submission" date="2021-08" db="EMBL/GenBank/DDBJ databases">
        <authorList>
            <person name="Tani A."/>
            <person name="Ola A."/>
            <person name="Ogura Y."/>
            <person name="Katsura K."/>
            <person name="Hayashi T."/>
        </authorList>
    </citation>
    <scope>NUCLEOTIDE SEQUENCE</scope>
    <source>
        <strain evidence="7">DSM 22415</strain>
    </source>
</reference>
<evidence type="ECO:0000313" key="7">
    <source>
        <dbReference type="EMBL" id="GJD57691.1"/>
    </source>
</evidence>
<evidence type="ECO:0000313" key="10">
    <source>
        <dbReference type="Proteomes" id="UP001055303"/>
    </source>
</evidence>
<gene>
    <name evidence="7" type="ORF">IFDJLNFL_3603</name>
    <name evidence="8" type="ORF">MTDSW087_03492</name>
</gene>
<keyword evidence="2 5" id="KW-0812">Transmembrane</keyword>